<keyword evidence="3" id="KW-1185">Reference proteome</keyword>
<reference evidence="2 3" key="1">
    <citation type="submission" date="2018-09" db="EMBL/GenBank/DDBJ databases">
        <title>Phylogeny of the Shewanellaceae, and recommendation for two new genera, Pseudoshewanella and Parashewanella.</title>
        <authorList>
            <person name="Wang G."/>
        </authorList>
    </citation>
    <scope>NUCLEOTIDE SEQUENCE [LARGE SCALE GENOMIC DNA]</scope>
    <source>
        <strain evidence="2 3">C51</strain>
    </source>
</reference>
<dbReference type="Proteomes" id="UP000281474">
    <property type="component" value="Unassembled WGS sequence"/>
</dbReference>
<evidence type="ECO:0000313" key="3">
    <source>
        <dbReference type="Proteomes" id="UP000281474"/>
    </source>
</evidence>
<comment type="caution">
    <text evidence="2">The sequence shown here is derived from an EMBL/GenBank/DDBJ whole genome shotgun (WGS) entry which is preliminary data.</text>
</comment>
<dbReference type="RefSeq" id="WP_121838236.1">
    <property type="nucleotide sequence ID" value="NZ_ML014764.1"/>
</dbReference>
<dbReference type="AlphaFoldDB" id="A0A3L8PYH5"/>
<gene>
    <name evidence="2" type="ORF">D5018_06700</name>
</gene>
<proteinExistence type="predicted"/>
<sequence>MAHAISANGIPPPLDLTLDNYLTLDNQIVCDKFAQFKNEITTAFSYEALGLTWRLISANLVDHSLGTKIISQNGVSGLEKVEIVFDALMQHLAFCYSPIESVKKIAATMEETNPTGSYIAIRMRTEFQLQPPSTKPLPPSKAVTKFHTPESSQSSQERELATKLEAFSITTETTEIATSTELGTQSMRELEEALNNASQSQIKTAWRKSFAELQLLIAENPIPIAESMLSEELISESDLSEIKTRTNCADTERANTLLMLLNTLINLSCVPKDYKINVVIKLISACLQHKKTDKKPVELFLSKLK</sequence>
<evidence type="ECO:0000256" key="1">
    <source>
        <dbReference type="SAM" id="MobiDB-lite"/>
    </source>
</evidence>
<protein>
    <submittedName>
        <fullName evidence="2">Uncharacterized protein</fullName>
    </submittedName>
</protein>
<feature type="region of interest" description="Disordered" evidence="1">
    <location>
        <begin position="130"/>
        <end position="156"/>
    </location>
</feature>
<name>A0A3L8PYH5_9GAMM</name>
<organism evidence="2 3">
    <name type="scientific">Parashewanella curva</name>
    <dbReference type="NCBI Taxonomy" id="2338552"/>
    <lineage>
        <taxon>Bacteria</taxon>
        <taxon>Pseudomonadati</taxon>
        <taxon>Pseudomonadota</taxon>
        <taxon>Gammaproteobacteria</taxon>
        <taxon>Alteromonadales</taxon>
        <taxon>Shewanellaceae</taxon>
        <taxon>Parashewanella</taxon>
    </lineage>
</organism>
<dbReference type="EMBL" id="QZEI01000015">
    <property type="protein sequence ID" value="RLV60476.1"/>
    <property type="molecule type" value="Genomic_DNA"/>
</dbReference>
<accession>A0A3L8PYH5</accession>
<evidence type="ECO:0000313" key="2">
    <source>
        <dbReference type="EMBL" id="RLV60476.1"/>
    </source>
</evidence>